<feature type="compositionally biased region" description="Low complexity" evidence="1">
    <location>
        <begin position="41"/>
        <end position="52"/>
    </location>
</feature>
<sequence>MAKRFGWDLSDEDGWSCLDLRLIGTCYGSRIPRKGARKQSTSRSNNNSSTGSAKNGSMFNVGADLDGARVKRDERRERMRMRREDQVRTAKMGILGVNVGVQDAGVPVSLRRKAEIWTAKKEILELRRGSCAGEVLDEKRAARKGGQGANPSPDQQAFLDKVRKLKGEDS</sequence>
<feature type="region of interest" description="Disordered" evidence="1">
    <location>
        <begin position="33"/>
        <end position="66"/>
    </location>
</feature>
<evidence type="ECO:0000256" key="1">
    <source>
        <dbReference type="SAM" id="MobiDB-lite"/>
    </source>
</evidence>
<keyword evidence="3" id="KW-1185">Reference proteome</keyword>
<dbReference type="PANTHER" id="PTHR38357">
    <property type="entry name" value="EXPRESSED PROTEIN"/>
    <property type="match status" value="1"/>
</dbReference>
<dbReference type="AlphaFoldDB" id="K3Y2X0"/>
<reference evidence="2" key="2">
    <citation type="submission" date="2018-08" db="UniProtKB">
        <authorList>
            <consortium name="EnsemblPlants"/>
        </authorList>
    </citation>
    <scope>IDENTIFICATION</scope>
    <source>
        <strain evidence="2">Yugu1</strain>
    </source>
</reference>
<reference evidence="3" key="1">
    <citation type="journal article" date="2012" name="Nat. Biotechnol.">
        <title>Reference genome sequence of the model plant Setaria.</title>
        <authorList>
            <person name="Bennetzen J.L."/>
            <person name="Schmutz J."/>
            <person name="Wang H."/>
            <person name="Percifield R."/>
            <person name="Hawkins J."/>
            <person name="Pontaroli A.C."/>
            <person name="Estep M."/>
            <person name="Feng L."/>
            <person name="Vaughn J.N."/>
            <person name="Grimwood J."/>
            <person name="Jenkins J."/>
            <person name="Barry K."/>
            <person name="Lindquist E."/>
            <person name="Hellsten U."/>
            <person name="Deshpande S."/>
            <person name="Wang X."/>
            <person name="Wu X."/>
            <person name="Mitros T."/>
            <person name="Triplett J."/>
            <person name="Yang X."/>
            <person name="Ye C.Y."/>
            <person name="Mauro-Herrera M."/>
            <person name="Wang L."/>
            <person name="Li P."/>
            <person name="Sharma M."/>
            <person name="Sharma R."/>
            <person name="Ronald P.C."/>
            <person name="Panaud O."/>
            <person name="Kellogg E.A."/>
            <person name="Brutnell T.P."/>
            <person name="Doust A.N."/>
            <person name="Tuskan G.A."/>
            <person name="Rokhsar D."/>
            <person name="Devos K.M."/>
        </authorList>
    </citation>
    <scope>NUCLEOTIDE SEQUENCE [LARGE SCALE GENOMIC DNA]</scope>
    <source>
        <strain evidence="3">cv. Yugu1</strain>
    </source>
</reference>
<dbReference type="HOGENOM" id="CLU_1573339_0_0_1"/>
<name>K3Y2X0_SETIT</name>
<dbReference type="Gramene" id="KQL10434">
    <property type="protein sequence ID" value="KQL10434"/>
    <property type="gene ID" value="SETIT_008553mg"/>
</dbReference>
<dbReference type="InParanoid" id="K3Y2X0"/>
<feature type="region of interest" description="Disordered" evidence="1">
    <location>
        <begin position="142"/>
        <end position="170"/>
    </location>
</feature>
<feature type="compositionally biased region" description="Basic and acidic residues" evidence="1">
    <location>
        <begin position="160"/>
        <end position="170"/>
    </location>
</feature>
<dbReference type="PANTHER" id="PTHR38357:SF1">
    <property type="entry name" value="EXPRESSED PROTEIN"/>
    <property type="match status" value="1"/>
</dbReference>
<protein>
    <submittedName>
        <fullName evidence="2">Uncharacterized protein</fullName>
    </submittedName>
</protein>
<organism evidence="2 3">
    <name type="scientific">Setaria italica</name>
    <name type="common">Foxtail millet</name>
    <name type="synonym">Panicum italicum</name>
    <dbReference type="NCBI Taxonomy" id="4555"/>
    <lineage>
        <taxon>Eukaryota</taxon>
        <taxon>Viridiplantae</taxon>
        <taxon>Streptophyta</taxon>
        <taxon>Embryophyta</taxon>
        <taxon>Tracheophyta</taxon>
        <taxon>Spermatophyta</taxon>
        <taxon>Magnoliopsida</taxon>
        <taxon>Liliopsida</taxon>
        <taxon>Poales</taxon>
        <taxon>Poaceae</taxon>
        <taxon>PACMAD clade</taxon>
        <taxon>Panicoideae</taxon>
        <taxon>Panicodae</taxon>
        <taxon>Paniceae</taxon>
        <taxon>Cenchrinae</taxon>
        <taxon>Setaria</taxon>
    </lineage>
</organism>
<accession>K3Y2X0</accession>
<evidence type="ECO:0000313" key="3">
    <source>
        <dbReference type="Proteomes" id="UP000004995"/>
    </source>
</evidence>
<proteinExistence type="predicted"/>
<dbReference type="EnsemblPlants" id="KQL10434">
    <property type="protein sequence ID" value="KQL10434"/>
    <property type="gene ID" value="SETIT_008553mg"/>
</dbReference>
<evidence type="ECO:0000313" key="2">
    <source>
        <dbReference type="EnsemblPlants" id="KQL10434"/>
    </source>
</evidence>
<dbReference type="eggNOG" id="ENOG502S0FX">
    <property type="taxonomic scope" value="Eukaryota"/>
</dbReference>
<dbReference type="EMBL" id="AGNK02002395">
    <property type="status" value="NOT_ANNOTATED_CDS"/>
    <property type="molecule type" value="Genomic_DNA"/>
</dbReference>
<dbReference type="Proteomes" id="UP000004995">
    <property type="component" value="Unassembled WGS sequence"/>
</dbReference>